<dbReference type="InterPro" id="IPR015419">
    <property type="entry name" value="CTAG/Pcc1"/>
</dbReference>
<dbReference type="Gene3D" id="3.30.310.50">
    <property type="entry name" value="Alpha-D-phosphohexomutase, C-terminal domain"/>
    <property type="match status" value="1"/>
</dbReference>
<dbReference type="Pfam" id="PF09341">
    <property type="entry name" value="Pcc1"/>
    <property type="match status" value="1"/>
</dbReference>
<proteinExistence type="inferred from homology"/>
<dbReference type="OrthoDB" id="10025739at2759"/>
<evidence type="ECO:0000256" key="1">
    <source>
        <dbReference type="ARBA" id="ARBA00007073"/>
    </source>
</evidence>
<reference evidence="2 3" key="1">
    <citation type="journal article" date="2012" name="PLoS ONE">
        <title>Sequence and analysis of the genome of the pathogenic yeast Candida orthopsilosis.</title>
        <authorList>
            <person name="Riccombeni A."/>
            <person name="Vidanes G."/>
            <person name="Proux-Wera E."/>
            <person name="Wolfe K.H."/>
            <person name="Butler G."/>
        </authorList>
    </citation>
    <scope>NUCLEOTIDE SEQUENCE [LARGE SCALE GENOMIC DNA]</scope>
    <source>
        <strain evidence="2 3">Co 90-125</strain>
    </source>
</reference>
<dbReference type="PANTHER" id="PTHR31283">
    <property type="entry name" value="EKC/KEOPS COMPLEX SUBUNIT PCC1 FAMILY MEMBER"/>
    <property type="match status" value="1"/>
</dbReference>
<dbReference type="GeneID" id="14542510"/>
<dbReference type="eggNOG" id="ENOG502S7CS">
    <property type="taxonomic scope" value="Eukaryota"/>
</dbReference>
<keyword evidence="3" id="KW-1185">Reference proteome</keyword>
<gene>
    <name evidence="2" type="ORF">CORT_0H00970</name>
</gene>
<name>H8XAW5_CANO9</name>
<dbReference type="GO" id="GO:0000408">
    <property type="term" value="C:EKC/KEOPS complex"/>
    <property type="evidence" value="ECO:0007669"/>
    <property type="project" value="TreeGrafter"/>
</dbReference>
<dbReference type="RefSeq" id="XP_003871338.1">
    <property type="nucleotide sequence ID" value="XM_003871289.1"/>
</dbReference>
<evidence type="ECO:0000313" key="3">
    <source>
        <dbReference type="Proteomes" id="UP000005018"/>
    </source>
</evidence>
<dbReference type="HOGENOM" id="CLU_113770_5_0_1"/>
<protein>
    <submittedName>
        <fullName evidence="2">Pcc1 protein</fullName>
    </submittedName>
</protein>
<sequence length="114" mass="12879">MRTKPNQPSITLQTTAQVKMPELTLNIPFQTAKQATIAKNSLKPDPVLKTSELKIDYEAEENILRCIFSGISDRVIRVSISNVLDNLKTVIECIDEFEGKKDSLWELDEVQMNG</sequence>
<organism evidence="2 3">
    <name type="scientific">Candida orthopsilosis (strain 90-125)</name>
    <name type="common">Yeast</name>
    <dbReference type="NCBI Taxonomy" id="1136231"/>
    <lineage>
        <taxon>Eukaryota</taxon>
        <taxon>Fungi</taxon>
        <taxon>Dikarya</taxon>
        <taxon>Ascomycota</taxon>
        <taxon>Saccharomycotina</taxon>
        <taxon>Pichiomycetes</taxon>
        <taxon>Debaryomycetaceae</taxon>
        <taxon>Candida/Lodderomyces clade</taxon>
        <taxon>Candida</taxon>
    </lineage>
</organism>
<evidence type="ECO:0000313" key="2">
    <source>
        <dbReference type="EMBL" id="CCG25213.1"/>
    </source>
</evidence>
<dbReference type="EMBL" id="HE681726">
    <property type="protein sequence ID" value="CCG25213.1"/>
    <property type="molecule type" value="Genomic_DNA"/>
</dbReference>
<accession>H8XAW5</accession>
<dbReference type="Proteomes" id="UP000005018">
    <property type="component" value="Chromosome 8"/>
</dbReference>
<dbReference type="KEGG" id="cot:CORT_0H00970"/>
<comment type="similarity">
    <text evidence="1">Belongs to the CTAG/PCC1 family.</text>
</comment>
<dbReference type="PANTHER" id="PTHR31283:SF5">
    <property type="entry name" value="EKC_KEOPS COMPLEX SUBUNIT LAGE3"/>
    <property type="match status" value="1"/>
</dbReference>
<dbReference type="AlphaFoldDB" id="H8XAW5"/>
<dbReference type="GO" id="GO:0070525">
    <property type="term" value="P:tRNA threonylcarbamoyladenosine metabolic process"/>
    <property type="evidence" value="ECO:0007669"/>
    <property type="project" value="TreeGrafter"/>
</dbReference>